<dbReference type="EMBL" id="JAELXS010000007">
    <property type="protein sequence ID" value="MBJ6122673.1"/>
    <property type="molecule type" value="Genomic_DNA"/>
</dbReference>
<keyword evidence="2" id="KW-1185">Reference proteome</keyword>
<evidence type="ECO:0000313" key="1">
    <source>
        <dbReference type="EMBL" id="MBJ6122673.1"/>
    </source>
</evidence>
<protein>
    <submittedName>
        <fullName evidence="1">Nucleotidyltransferase domain-containing protein</fullName>
    </submittedName>
</protein>
<organism evidence="1 2">
    <name type="scientific">Sphingomonas mollis</name>
    <dbReference type="NCBI Taxonomy" id="2795726"/>
    <lineage>
        <taxon>Bacteria</taxon>
        <taxon>Pseudomonadati</taxon>
        <taxon>Pseudomonadota</taxon>
        <taxon>Alphaproteobacteria</taxon>
        <taxon>Sphingomonadales</taxon>
        <taxon>Sphingomonadaceae</taxon>
        <taxon>Sphingomonas</taxon>
    </lineage>
</organism>
<proteinExistence type="predicted"/>
<sequence length="111" mass="12473">MAESKGEGRQGRRVRLAPDYIDAIKTATREAFGPTAVVRLFGSRLDDDARGGDIDLHIEIDPPADEWHARGVFEDVLFRRIEPQKVDLILSRRGGTPRGFERIAYRDGVVL</sequence>
<dbReference type="Proteomes" id="UP000640426">
    <property type="component" value="Unassembled WGS sequence"/>
</dbReference>
<dbReference type="SUPFAM" id="SSF81301">
    <property type="entry name" value="Nucleotidyltransferase"/>
    <property type="match status" value="1"/>
</dbReference>
<name>A0ABS0XSF4_9SPHN</name>
<comment type="caution">
    <text evidence="1">The sequence shown here is derived from an EMBL/GenBank/DDBJ whole genome shotgun (WGS) entry which is preliminary data.</text>
</comment>
<dbReference type="Gene3D" id="3.30.460.10">
    <property type="entry name" value="Beta Polymerase, domain 2"/>
    <property type="match status" value="1"/>
</dbReference>
<reference evidence="2" key="1">
    <citation type="submission" date="2020-12" db="EMBL/GenBank/DDBJ databases">
        <title>Hymenobacter sp.</title>
        <authorList>
            <person name="Kim M.K."/>
        </authorList>
    </citation>
    <scope>NUCLEOTIDE SEQUENCE [LARGE SCALE GENOMIC DNA]</scope>
    <source>
        <strain evidence="2">BT553</strain>
    </source>
</reference>
<evidence type="ECO:0000313" key="2">
    <source>
        <dbReference type="Proteomes" id="UP000640426"/>
    </source>
</evidence>
<accession>A0ABS0XSF4</accession>
<gene>
    <name evidence="1" type="ORF">JAO74_12810</name>
</gene>
<dbReference type="InterPro" id="IPR043519">
    <property type="entry name" value="NT_sf"/>
</dbReference>